<dbReference type="AlphaFoldDB" id="A0A6N7US76"/>
<dbReference type="Proteomes" id="UP000434409">
    <property type="component" value="Unassembled WGS sequence"/>
</dbReference>
<keyword evidence="5" id="KW-0694">RNA-binding</keyword>
<evidence type="ECO:0000256" key="2">
    <source>
        <dbReference type="ARBA" id="ARBA00022980"/>
    </source>
</evidence>
<comment type="subunit">
    <text evidence="5">Part of the 30S ribosomal subunit. Forms a tight heterodimer with protein bS6.</text>
</comment>
<reference evidence="8 9" key="1">
    <citation type="submission" date="2019-08" db="EMBL/GenBank/DDBJ databases">
        <title>In-depth cultivation of the pig gut microbiome towards novel bacterial diversity and tailored functional studies.</title>
        <authorList>
            <person name="Wylensek D."/>
            <person name="Hitch T.C.A."/>
            <person name="Clavel T."/>
        </authorList>
    </citation>
    <scope>NUCLEOTIDE SEQUENCE [LARGE SCALE GENOMIC DNA]</scope>
    <source>
        <strain evidence="8 9">68-1-5</strain>
    </source>
</reference>
<dbReference type="InterPro" id="IPR036870">
    <property type="entry name" value="Ribosomal_bS18_sf"/>
</dbReference>
<proteinExistence type="inferred from homology"/>
<name>A0A6N7US76_9FIRM</name>
<dbReference type="NCBIfam" id="TIGR00165">
    <property type="entry name" value="S18"/>
    <property type="match status" value="1"/>
</dbReference>
<gene>
    <name evidence="5 8" type="primary">rpsR</name>
    <name evidence="8" type="ORF">FYJ34_05240</name>
</gene>
<evidence type="ECO:0000256" key="7">
    <source>
        <dbReference type="SAM" id="MobiDB-lite"/>
    </source>
</evidence>
<organism evidence="8 9">
    <name type="scientific">Suipraeoptans intestinalis</name>
    <dbReference type="NCBI Taxonomy" id="2606628"/>
    <lineage>
        <taxon>Bacteria</taxon>
        <taxon>Bacillati</taxon>
        <taxon>Bacillota</taxon>
        <taxon>Clostridia</taxon>
        <taxon>Lachnospirales</taxon>
        <taxon>Lachnospiraceae</taxon>
        <taxon>Suipraeoptans</taxon>
    </lineage>
</organism>
<comment type="function">
    <text evidence="5">Binds as a heterodimer with protein bS6 to the central domain of the 16S rRNA, where it helps stabilize the platform of the 30S subunit.</text>
</comment>
<dbReference type="SUPFAM" id="SSF46911">
    <property type="entry name" value="Ribosomal protein S18"/>
    <property type="match status" value="1"/>
</dbReference>
<dbReference type="Pfam" id="PF01084">
    <property type="entry name" value="Ribosomal_S18"/>
    <property type="match status" value="1"/>
</dbReference>
<sequence>MAFEKGNRPEGGFKKRGGMRRRKKVCVFCGKDNTIDYKDVAKLRKYISERGKILPRRITGSCAKHQRALTVAIKRARHLALMPYVQD</sequence>
<feature type="region of interest" description="Disordered" evidence="7">
    <location>
        <begin position="1"/>
        <end position="20"/>
    </location>
</feature>
<dbReference type="GO" id="GO:0003735">
    <property type="term" value="F:structural constituent of ribosome"/>
    <property type="evidence" value="ECO:0007669"/>
    <property type="project" value="InterPro"/>
</dbReference>
<keyword evidence="9" id="KW-1185">Reference proteome</keyword>
<protein>
    <recommendedName>
        <fullName evidence="4 5">Small ribosomal subunit protein bS18</fullName>
    </recommendedName>
</protein>
<comment type="similarity">
    <text evidence="1 5 6">Belongs to the bacterial ribosomal protein bS18 family.</text>
</comment>
<dbReference type="PANTHER" id="PTHR13479:SF40">
    <property type="entry name" value="SMALL RIBOSOMAL SUBUNIT PROTEIN BS18M"/>
    <property type="match status" value="1"/>
</dbReference>
<evidence type="ECO:0000313" key="9">
    <source>
        <dbReference type="Proteomes" id="UP000434409"/>
    </source>
</evidence>
<keyword evidence="3 5" id="KW-0687">Ribonucleoprotein</keyword>
<comment type="caution">
    <text evidence="8">The sequence shown here is derived from an EMBL/GenBank/DDBJ whole genome shotgun (WGS) entry which is preliminary data.</text>
</comment>
<dbReference type="GO" id="GO:0006412">
    <property type="term" value="P:translation"/>
    <property type="evidence" value="ECO:0007669"/>
    <property type="project" value="UniProtKB-UniRule"/>
</dbReference>
<evidence type="ECO:0000256" key="1">
    <source>
        <dbReference type="ARBA" id="ARBA00005589"/>
    </source>
</evidence>
<feature type="compositionally biased region" description="Basic and acidic residues" evidence="7">
    <location>
        <begin position="1"/>
        <end position="13"/>
    </location>
</feature>
<dbReference type="Gene3D" id="4.10.640.10">
    <property type="entry name" value="Ribosomal protein S18"/>
    <property type="match status" value="1"/>
</dbReference>
<dbReference type="PRINTS" id="PR00974">
    <property type="entry name" value="RIBOSOMALS18"/>
</dbReference>
<accession>A0A6N7US76</accession>
<dbReference type="RefSeq" id="WP_154476786.1">
    <property type="nucleotide sequence ID" value="NZ_JAQYBV010000051.1"/>
</dbReference>
<dbReference type="InterPro" id="IPR001648">
    <property type="entry name" value="Ribosomal_bS18"/>
</dbReference>
<keyword evidence="5" id="KW-0699">rRNA-binding</keyword>
<evidence type="ECO:0000256" key="6">
    <source>
        <dbReference type="RuleBase" id="RU003910"/>
    </source>
</evidence>
<evidence type="ECO:0000256" key="3">
    <source>
        <dbReference type="ARBA" id="ARBA00023274"/>
    </source>
</evidence>
<dbReference type="EMBL" id="VULY01000018">
    <property type="protein sequence ID" value="MSR93681.1"/>
    <property type="molecule type" value="Genomic_DNA"/>
</dbReference>
<keyword evidence="2 5" id="KW-0689">Ribosomal protein</keyword>
<dbReference type="PROSITE" id="PS00057">
    <property type="entry name" value="RIBOSOMAL_S18"/>
    <property type="match status" value="1"/>
</dbReference>
<dbReference type="InterPro" id="IPR018275">
    <property type="entry name" value="Ribosomal_bS18_CS"/>
</dbReference>
<dbReference type="HAMAP" id="MF_00270">
    <property type="entry name" value="Ribosomal_bS18"/>
    <property type="match status" value="1"/>
</dbReference>
<dbReference type="GO" id="GO:0022627">
    <property type="term" value="C:cytosolic small ribosomal subunit"/>
    <property type="evidence" value="ECO:0007669"/>
    <property type="project" value="TreeGrafter"/>
</dbReference>
<dbReference type="PANTHER" id="PTHR13479">
    <property type="entry name" value="30S RIBOSOMAL PROTEIN S18"/>
    <property type="match status" value="1"/>
</dbReference>
<evidence type="ECO:0000256" key="5">
    <source>
        <dbReference type="HAMAP-Rule" id="MF_00270"/>
    </source>
</evidence>
<dbReference type="GO" id="GO:0070181">
    <property type="term" value="F:small ribosomal subunit rRNA binding"/>
    <property type="evidence" value="ECO:0007669"/>
    <property type="project" value="TreeGrafter"/>
</dbReference>
<evidence type="ECO:0000313" key="8">
    <source>
        <dbReference type="EMBL" id="MSR93681.1"/>
    </source>
</evidence>
<evidence type="ECO:0000256" key="4">
    <source>
        <dbReference type="ARBA" id="ARBA00035141"/>
    </source>
</evidence>